<dbReference type="AlphaFoldDB" id="A0A1H8DBM9"/>
<name>A0A1H8DBM9_9BURK</name>
<reference evidence="1 2" key="1">
    <citation type="submission" date="2016-10" db="EMBL/GenBank/DDBJ databases">
        <authorList>
            <person name="de Groot N.N."/>
        </authorList>
    </citation>
    <scope>NUCLEOTIDE SEQUENCE [LARGE SCALE GENOMIC DNA]</scope>
    <source>
        <strain evidence="1 2">DSM 15123</strain>
    </source>
</reference>
<dbReference type="NCBIfam" id="NF041023">
    <property type="entry name" value="PP0621_fam"/>
    <property type="match status" value="1"/>
</dbReference>
<organism evidence="1 2">
    <name type="scientific">Brachymonas denitrificans DSM 15123</name>
    <dbReference type="NCBI Taxonomy" id="1121117"/>
    <lineage>
        <taxon>Bacteria</taxon>
        <taxon>Pseudomonadati</taxon>
        <taxon>Pseudomonadota</taxon>
        <taxon>Betaproteobacteria</taxon>
        <taxon>Burkholderiales</taxon>
        <taxon>Comamonadaceae</taxon>
        <taxon>Brachymonas</taxon>
    </lineage>
</organism>
<evidence type="ECO:0000313" key="2">
    <source>
        <dbReference type="Proteomes" id="UP000199531"/>
    </source>
</evidence>
<keyword evidence="2" id="KW-1185">Reference proteome</keyword>
<evidence type="ECO:0008006" key="3">
    <source>
        <dbReference type="Google" id="ProtNLM"/>
    </source>
</evidence>
<dbReference type="OrthoDB" id="9814432at2"/>
<evidence type="ECO:0000313" key="1">
    <source>
        <dbReference type="EMBL" id="SEN04566.1"/>
    </source>
</evidence>
<dbReference type="RefSeq" id="WP_091812992.1">
    <property type="nucleotide sequence ID" value="NZ_FOCW01000001.1"/>
</dbReference>
<sequence length="84" mass="9376">MKYLVVLAVVAIAFWIWNSKRKDALRERRAAQAPRVPQATVRCAHCGVHVVRQEGVQHDGQWFCSKDHARKGARSPAEHSGASS</sequence>
<gene>
    <name evidence="1" type="ORF">SAMN02745977_00260</name>
</gene>
<protein>
    <recommendedName>
        <fullName evidence="3">MYND finger</fullName>
    </recommendedName>
</protein>
<proteinExistence type="predicted"/>
<dbReference type="Proteomes" id="UP000199531">
    <property type="component" value="Unassembled WGS sequence"/>
</dbReference>
<dbReference type="EMBL" id="FOCW01000001">
    <property type="protein sequence ID" value="SEN04566.1"/>
    <property type="molecule type" value="Genomic_DNA"/>
</dbReference>
<dbReference type="InterPro" id="IPR049708">
    <property type="entry name" value="PP0621-like"/>
</dbReference>
<dbReference type="STRING" id="1121117.SAMN02745977_00260"/>
<accession>A0A1H8DBM9</accession>